<feature type="binding site" evidence="10">
    <location>
        <position position="27"/>
    </location>
    <ligand>
        <name>Zn(2+)</name>
        <dbReference type="ChEBI" id="CHEBI:29105"/>
    </ligand>
</feature>
<dbReference type="GeneID" id="89563752"/>
<keyword evidence="4 8" id="KW-0479">Metal-binding</keyword>
<feature type="active site" description="Charge relay system" evidence="9">
    <location>
        <position position="71"/>
    </location>
</feature>
<dbReference type="GO" id="GO:0046872">
    <property type="term" value="F:metal ion binding"/>
    <property type="evidence" value="ECO:0007669"/>
    <property type="project" value="UniProtKB-KW"/>
</dbReference>
<dbReference type="GO" id="GO:0070497">
    <property type="term" value="F:6-carboxytetrahydropterin synthase activity"/>
    <property type="evidence" value="ECO:0007669"/>
    <property type="project" value="UniProtKB-EC"/>
</dbReference>
<feature type="binding site" evidence="10">
    <location>
        <position position="29"/>
    </location>
    <ligand>
        <name>Zn(2+)</name>
        <dbReference type="ChEBI" id="CHEBI:29105"/>
    </ligand>
</feature>
<comment type="cofactor">
    <cofactor evidence="8 10">
        <name>Zn(2+)</name>
        <dbReference type="ChEBI" id="CHEBI:29105"/>
    </cofactor>
    <text evidence="8 10">Binds 1 zinc ion per subunit.</text>
</comment>
<feature type="binding site" evidence="10">
    <location>
        <position position="14"/>
    </location>
    <ligand>
        <name>Zn(2+)</name>
        <dbReference type="ChEBI" id="CHEBI:29105"/>
    </ligand>
</feature>
<dbReference type="PANTHER" id="PTHR12589:SF7">
    <property type="entry name" value="6-PYRUVOYL TETRAHYDROBIOPTERIN SYNTHASE"/>
    <property type="match status" value="1"/>
</dbReference>
<comment type="pathway">
    <text evidence="1 8">Purine metabolism; 7-cyano-7-deazaguanine biosynthesis.</text>
</comment>
<dbReference type="RefSeq" id="WP_007285247.1">
    <property type="nucleotide sequence ID" value="NZ_BAABYO010000001.1"/>
</dbReference>
<keyword evidence="6 8" id="KW-0456">Lyase</keyword>
<evidence type="ECO:0000256" key="2">
    <source>
        <dbReference type="ARBA" id="ARBA00008900"/>
    </source>
</evidence>
<evidence type="ECO:0000256" key="4">
    <source>
        <dbReference type="ARBA" id="ARBA00022723"/>
    </source>
</evidence>
<keyword evidence="5 8" id="KW-0862">Zinc</keyword>
<evidence type="ECO:0000313" key="11">
    <source>
        <dbReference type="EMBL" id="VYU58257.1"/>
    </source>
</evidence>
<accession>A0A6N3G0E6</accession>
<evidence type="ECO:0000256" key="3">
    <source>
        <dbReference type="ARBA" id="ARBA00018141"/>
    </source>
</evidence>
<comment type="catalytic activity">
    <reaction evidence="7 8">
        <text>7,8-dihydroneopterin 3'-triphosphate + H2O = 6-carboxy-5,6,7,8-tetrahydropterin + triphosphate + acetaldehyde + 2 H(+)</text>
        <dbReference type="Rhea" id="RHEA:27966"/>
        <dbReference type="ChEBI" id="CHEBI:15343"/>
        <dbReference type="ChEBI" id="CHEBI:15377"/>
        <dbReference type="ChEBI" id="CHEBI:15378"/>
        <dbReference type="ChEBI" id="CHEBI:18036"/>
        <dbReference type="ChEBI" id="CHEBI:58462"/>
        <dbReference type="ChEBI" id="CHEBI:61032"/>
        <dbReference type="EC" id="4.1.2.50"/>
    </reaction>
</comment>
<evidence type="ECO:0000256" key="9">
    <source>
        <dbReference type="PIRSR" id="PIRSR006113-1"/>
    </source>
</evidence>
<dbReference type="EMBL" id="CACRUE010000046">
    <property type="protein sequence ID" value="VYU58257.1"/>
    <property type="molecule type" value="Genomic_DNA"/>
</dbReference>
<evidence type="ECO:0000256" key="8">
    <source>
        <dbReference type="PIRNR" id="PIRNR006113"/>
    </source>
</evidence>
<evidence type="ECO:0000256" key="1">
    <source>
        <dbReference type="ARBA" id="ARBA00005061"/>
    </source>
</evidence>
<keyword evidence="8" id="KW-0671">Queuosine biosynthesis</keyword>
<dbReference type="EC" id="4.-.-.-" evidence="8"/>
<dbReference type="PANTHER" id="PTHR12589">
    <property type="entry name" value="PYRUVOYL TETRAHYDROBIOPTERIN SYNTHASE"/>
    <property type="match status" value="1"/>
</dbReference>
<gene>
    <name evidence="11" type="ORF">IBLFYP30_00689</name>
</gene>
<dbReference type="SUPFAM" id="SSF55620">
    <property type="entry name" value="Tetrahydrobiopterin biosynthesis enzymes-like"/>
    <property type="match status" value="1"/>
</dbReference>
<feature type="active site" description="Charge relay system" evidence="9">
    <location>
        <position position="131"/>
    </location>
</feature>
<reference evidence="11" key="1">
    <citation type="submission" date="2019-11" db="EMBL/GenBank/DDBJ databases">
        <authorList>
            <person name="Feng L."/>
        </authorList>
    </citation>
    <scope>NUCLEOTIDE SEQUENCE</scope>
    <source>
        <strain evidence="11">IbartlettiiLFYP30</strain>
    </source>
</reference>
<dbReference type="AlphaFoldDB" id="A0A6N3G0E6"/>
<evidence type="ECO:0000256" key="10">
    <source>
        <dbReference type="PIRSR" id="PIRSR006113-2"/>
    </source>
</evidence>
<name>A0A6N3G0E6_9FIRM</name>
<dbReference type="InterPro" id="IPR038418">
    <property type="entry name" value="6-PTP_synth/QueD_sf"/>
</dbReference>
<evidence type="ECO:0000256" key="6">
    <source>
        <dbReference type="ARBA" id="ARBA00023239"/>
    </source>
</evidence>
<feature type="active site" description="Proton acceptor" evidence="9">
    <location>
        <position position="23"/>
    </location>
</feature>
<dbReference type="InterPro" id="IPR007115">
    <property type="entry name" value="6-PTP_synth/QueD"/>
</dbReference>
<dbReference type="Pfam" id="PF01242">
    <property type="entry name" value="PTPS"/>
    <property type="match status" value="1"/>
</dbReference>
<dbReference type="GO" id="GO:0008616">
    <property type="term" value="P:tRNA queuosine(34) biosynthetic process"/>
    <property type="evidence" value="ECO:0007669"/>
    <property type="project" value="UniProtKB-KW"/>
</dbReference>
<organism evidence="11">
    <name type="scientific">Intestinibacter bartlettii</name>
    <dbReference type="NCBI Taxonomy" id="261299"/>
    <lineage>
        <taxon>Bacteria</taxon>
        <taxon>Bacillati</taxon>
        <taxon>Bacillota</taxon>
        <taxon>Clostridia</taxon>
        <taxon>Peptostreptococcales</taxon>
        <taxon>Peptostreptococcaceae</taxon>
        <taxon>Intestinibacter</taxon>
    </lineage>
</organism>
<protein>
    <recommendedName>
        <fullName evidence="3 8">6-carboxy-5,6,7,8-tetrahydropterin synthase</fullName>
        <ecNumber evidence="8">4.-.-.-</ecNumber>
    </recommendedName>
</protein>
<evidence type="ECO:0000256" key="7">
    <source>
        <dbReference type="ARBA" id="ARBA00048807"/>
    </source>
</evidence>
<evidence type="ECO:0000256" key="5">
    <source>
        <dbReference type="ARBA" id="ARBA00022833"/>
    </source>
</evidence>
<dbReference type="Gene3D" id="3.30.479.10">
    <property type="entry name" value="6-pyruvoyl tetrahydropterin synthase/QueD"/>
    <property type="match status" value="1"/>
</dbReference>
<dbReference type="PIRSF" id="PIRSF006113">
    <property type="entry name" value="PTP_synth"/>
    <property type="match status" value="1"/>
</dbReference>
<sequence>MFKVKSQIEFDMAHYLSGYNGKCSNIHGHRYKLIVSVKSETLHQEGQLRGMVDDFGNIKARLKEIEDLYDHKLVIEDNEDGRLVAQKLSELPNAFKVMLVPYRPTAEEMSRDIFYKLKDMGLNVSEVELFETPTNSCTYSED</sequence>
<comment type="similarity">
    <text evidence="2 8">Belongs to the PTPS family. QueD subfamily.</text>
</comment>
<dbReference type="UniPathway" id="UPA00391"/>
<proteinExistence type="inferred from homology"/>